<evidence type="ECO:0000313" key="3">
    <source>
        <dbReference type="EMBL" id="OGF41302.1"/>
    </source>
</evidence>
<dbReference type="AlphaFoldDB" id="A0A1F5TQL1"/>
<dbReference type="GO" id="GO:0046872">
    <property type="term" value="F:metal ion binding"/>
    <property type="evidence" value="ECO:0007669"/>
    <property type="project" value="InterPro"/>
</dbReference>
<organism evidence="3 4">
    <name type="scientific">Candidatus Falkowbacteria bacterium RIFOXYD2_FULL_34_120</name>
    <dbReference type="NCBI Taxonomy" id="1798007"/>
    <lineage>
        <taxon>Bacteria</taxon>
        <taxon>Candidatus Falkowiibacteriota</taxon>
    </lineage>
</organism>
<dbReference type="Pfam" id="PF21349">
    <property type="entry name" value="RUBY_RBDX"/>
    <property type="match status" value="1"/>
</dbReference>
<gene>
    <name evidence="3" type="ORF">A2531_00370</name>
</gene>
<protein>
    <submittedName>
        <fullName evidence="3">Uncharacterized protein</fullName>
    </submittedName>
</protein>
<evidence type="ECO:0000313" key="4">
    <source>
        <dbReference type="Proteomes" id="UP000177579"/>
    </source>
</evidence>
<evidence type="ECO:0000259" key="2">
    <source>
        <dbReference type="Pfam" id="PF21349"/>
    </source>
</evidence>
<comment type="caution">
    <text evidence="3">The sequence shown here is derived from an EMBL/GenBank/DDBJ whole genome shotgun (WGS) entry which is preliminary data.</text>
</comment>
<dbReference type="InterPro" id="IPR009078">
    <property type="entry name" value="Ferritin-like_SF"/>
</dbReference>
<dbReference type="EMBL" id="MFGO01000011">
    <property type="protein sequence ID" value="OGF41302.1"/>
    <property type="molecule type" value="Genomic_DNA"/>
</dbReference>
<dbReference type="GO" id="GO:0016491">
    <property type="term" value="F:oxidoreductase activity"/>
    <property type="evidence" value="ECO:0007669"/>
    <property type="project" value="InterPro"/>
</dbReference>
<dbReference type="Gene3D" id="2.20.28.10">
    <property type="match status" value="1"/>
</dbReference>
<reference evidence="3 4" key="1">
    <citation type="journal article" date="2016" name="Nat. Commun.">
        <title>Thousands of microbial genomes shed light on interconnected biogeochemical processes in an aquifer system.</title>
        <authorList>
            <person name="Anantharaman K."/>
            <person name="Brown C.T."/>
            <person name="Hug L.A."/>
            <person name="Sharon I."/>
            <person name="Castelle C.J."/>
            <person name="Probst A.J."/>
            <person name="Thomas B.C."/>
            <person name="Singh A."/>
            <person name="Wilkins M.J."/>
            <person name="Karaoz U."/>
            <person name="Brodie E.L."/>
            <person name="Williams K.H."/>
            <person name="Hubbard S.S."/>
            <person name="Banfield J.F."/>
        </authorList>
    </citation>
    <scope>NUCLEOTIDE SEQUENCE [LARGE SCALE GENOMIC DNA]</scope>
</reference>
<sequence>MRIFTCRICGEVYIGTEAPKTCPFCGVANKYLVLASVWKDENKDVKISEVSRKNLEEALELELSNTAFYKCLAQKLANTETSLMFKGLFKVEREHASVFRKLLGLLEDQKVVEYCINDPEKAITESAEREEKAINFYAKALTEATEPRIKEVFTAIMNTEKDHLELDREMKNKIIK</sequence>
<dbReference type="InterPro" id="IPR048574">
    <property type="entry name" value="RUBY_RBDX"/>
</dbReference>
<dbReference type="SUPFAM" id="SSF57802">
    <property type="entry name" value="Rubredoxin-like"/>
    <property type="match status" value="1"/>
</dbReference>
<proteinExistence type="predicted"/>
<dbReference type="SUPFAM" id="SSF47240">
    <property type="entry name" value="Ferritin-like"/>
    <property type="match status" value="1"/>
</dbReference>
<feature type="domain" description="Rubrerythrin diiron-binding" evidence="1">
    <location>
        <begin position="53"/>
        <end position="166"/>
    </location>
</feature>
<evidence type="ECO:0000259" key="1">
    <source>
        <dbReference type="Pfam" id="PF02915"/>
    </source>
</evidence>
<dbReference type="Proteomes" id="UP000177579">
    <property type="component" value="Unassembled WGS sequence"/>
</dbReference>
<accession>A0A1F5TQL1</accession>
<dbReference type="Gene3D" id="1.20.1260.10">
    <property type="match status" value="1"/>
</dbReference>
<feature type="domain" description="Rubrerythrin rubredoxin-like" evidence="2">
    <location>
        <begin position="5"/>
        <end position="30"/>
    </location>
</feature>
<name>A0A1F5TQL1_9BACT</name>
<dbReference type="Pfam" id="PF02915">
    <property type="entry name" value="Rubrerythrin"/>
    <property type="match status" value="1"/>
</dbReference>
<dbReference type="InterPro" id="IPR012347">
    <property type="entry name" value="Ferritin-like"/>
</dbReference>
<dbReference type="InterPro" id="IPR003251">
    <property type="entry name" value="Rr_diiron-bd_dom"/>
</dbReference>
<dbReference type="Gene3D" id="1.20.5.420">
    <property type="entry name" value="Immunoglobulin FC, subunit C"/>
    <property type="match status" value="1"/>
</dbReference>